<dbReference type="PANTHER" id="PTHR10978">
    <property type="entry name" value="SUCCINATE DEHYDROGENASE CYTOCHROME B560 SUBUNIT"/>
    <property type="match status" value="1"/>
</dbReference>
<dbReference type="OrthoDB" id="588261at2759"/>
<gene>
    <name evidence="10" type="primary">LOC111127095</name>
</gene>
<evidence type="ECO:0000256" key="3">
    <source>
        <dbReference type="ARBA" id="ARBA00022692"/>
    </source>
</evidence>
<keyword evidence="3 8" id="KW-0812">Transmembrane</keyword>
<dbReference type="NCBIfam" id="TIGR02970">
    <property type="entry name" value="succ_dehyd_cytB"/>
    <property type="match status" value="1"/>
</dbReference>
<evidence type="ECO:0000256" key="2">
    <source>
        <dbReference type="ARBA" id="ARBA00022617"/>
    </source>
</evidence>
<dbReference type="RefSeq" id="XP_022327821.1">
    <property type="nucleotide sequence ID" value="XM_022472113.1"/>
</dbReference>
<comment type="subcellular location">
    <subcellularLocation>
        <location evidence="1">Membrane</location>
        <topology evidence="1">Multi-pass membrane protein</topology>
    </subcellularLocation>
</comment>
<keyword evidence="5 8" id="KW-1133">Transmembrane helix</keyword>
<keyword evidence="2" id="KW-0349">Heme</keyword>
<dbReference type="SUPFAM" id="SSF81343">
    <property type="entry name" value="Fumarate reductase respiratory complex transmembrane subunits"/>
    <property type="match status" value="1"/>
</dbReference>
<dbReference type="KEGG" id="cvn:111127095"/>
<dbReference type="GO" id="GO:0006121">
    <property type="term" value="P:mitochondrial electron transport, succinate to ubiquinone"/>
    <property type="evidence" value="ECO:0007669"/>
    <property type="project" value="TreeGrafter"/>
</dbReference>
<evidence type="ECO:0000256" key="1">
    <source>
        <dbReference type="ARBA" id="ARBA00004141"/>
    </source>
</evidence>
<keyword evidence="9" id="KW-1185">Reference proteome</keyword>
<protein>
    <submittedName>
        <fullName evidence="10">Succinate dehydrogenase cytochrome b560 subunit, mitochondrial-like</fullName>
    </submittedName>
</protein>
<dbReference type="InterPro" id="IPR018495">
    <property type="entry name" value="Succ_DH_cyt_bsu_CS"/>
</dbReference>
<feature type="transmembrane region" description="Helical" evidence="8">
    <location>
        <begin position="162"/>
        <end position="182"/>
    </location>
</feature>
<dbReference type="GeneID" id="111127095"/>
<dbReference type="PROSITE" id="PS01001">
    <property type="entry name" value="SDH_CYT_2"/>
    <property type="match status" value="1"/>
</dbReference>
<dbReference type="Proteomes" id="UP000694844">
    <property type="component" value="Chromosome 3"/>
</dbReference>
<evidence type="ECO:0000256" key="6">
    <source>
        <dbReference type="ARBA" id="ARBA00023004"/>
    </source>
</evidence>
<accession>A0A8B8DLF6</accession>
<keyword evidence="6" id="KW-0408">Iron</keyword>
<dbReference type="CDD" id="cd03499">
    <property type="entry name" value="SQR_TypeC_SdhC"/>
    <property type="match status" value="1"/>
</dbReference>
<dbReference type="Gene3D" id="1.20.1300.10">
    <property type="entry name" value="Fumarate reductase/succinate dehydrogenase, transmembrane subunit"/>
    <property type="match status" value="1"/>
</dbReference>
<dbReference type="GO" id="GO:0046872">
    <property type="term" value="F:metal ion binding"/>
    <property type="evidence" value="ECO:0007669"/>
    <property type="project" value="UniProtKB-KW"/>
</dbReference>
<dbReference type="GO" id="GO:0016020">
    <property type="term" value="C:membrane"/>
    <property type="evidence" value="ECO:0007669"/>
    <property type="project" value="UniProtKB-SubCell"/>
</dbReference>
<dbReference type="InterPro" id="IPR014314">
    <property type="entry name" value="Succ_DH_cytb556"/>
</dbReference>
<dbReference type="GO" id="GO:0005739">
    <property type="term" value="C:mitochondrion"/>
    <property type="evidence" value="ECO:0007669"/>
    <property type="project" value="GOC"/>
</dbReference>
<dbReference type="PANTHER" id="PTHR10978:SF5">
    <property type="entry name" value="SUCCINATE DEHYDROGENASE CYTOCHROME B560 SUBUNIT, MITOCHONDRIAL"/>
    <property type="match status" value="1"/>
</dbReference>
<name>A0A8B8DLF6_CRAVI</name>
<dbReference type="Pfam" id="PF01127">
    <property type="entry name" value="Sdh_cyt"/>
    <property type="match status" value="1"/>
</dbReference>
<feature type="transmembrane region" description="Helical" evidence="8">
    <location>
        <begin position="124"/>
        <end position="142"/>
    </location>
</feature>
<evidence type="ECO:0000256" key="7">
    <source>
        <dbReference type="ARBA" id="ARBA00023136"/>
    </source>
</evidence>
<evidence type="ECO:0000256" key="4">
    <source>
        <dbReference type="ARBA" id="ARBA00022723"/>
    </source>
</evidence>
<feature type="transmembrane region" description="Helical" evidence="8">
    <location>
        <begin position="86"/>
        <end position="103"/>
    </location>
</feature>
<evidence type="ECO:0000313" key="9">
    <source>
        <dbReference type="Proteomes" id="UP000694844"/>
    </source>
</evidence>
<dbReference type="AlphaFoldDB" id="A0A8B8DLF6"/>
<sequence>MAAMIRASLGKCTGLLNSNAALMARLQPVVVTQVSHTSTRSKTEDIAYQEMEQFWEKNRRLNRPLSPHLRIYNPELTSMLSLCHRVTGICMAVAVPLAAATLLGLPGDFPSYIQYIKDLHMNPVLLTAAKYVLAFPVCYHYINGIRHLAWDWALGFDLKTTYQSGYFVMALALLVTAGFVHLL</sequence>
<dbReference type="GO" id="GO:0006099">
    <property type="term" value="P:tricarboxylic acid cycle"/>
    <property type="evidence" value="ECO:0007669"/>
    <property type="project" value="InterPro"/>
</dbReference>
<keyword evidence="4" id="KW-0479">Metal-binding</keyword>
<dbReference type="InterPro" id="IPR000701">
    <property type="entry name" value="SuccDH_FuR_B_TM-su"/>
</dbReference>
<organism evidence="9 10">
    <name type="scientific">Crassostrea virginica</name>
    <name type="common">Eastern oyster</name>
    <dbReference type="NCBI Taxonomy" id="6565"/>
    <lineage>
        <taxon>Eukaryota</taxon>
        <taxon>Metazoa</taxon>
        <taxon>Spiralia</taxon>
        <taxon>Lophotrochozoa</taxon>
        <taxon>Mollusca</taxon>
        <taxon>Bivalvia</taxon>
        <taxon>Autobranchia</taxon>
        <taxon>Pteriomorphia</taxon>
        <taxon>Ostreida</taxon>
        <taxon>Ostreoidea</taxon>
        <taxon>Ostreidae</taxon>
        <taxon>Crassostrea</taxon>
    </lineage>
</organism>
<reference evidence="10" key="1">
    <citation type="submission" date="2025-08" db="UniProtKB">
        <authorList>
            <consortium name="RefSeq"/>
        </authorList>
    </citation>
    <scope>IDENTIFICATION</scope>
    <source>
        <tissue evidence="10">Whole sample</tissue>
    </source>
</reference>
<dbReference type="GO" id="GO:0009055">
    <property type="term" value="F:electron transfer activity"/>
    <property type="evidence" value="ECO:0007669"/>
    <property type="project" value="InterPro"/>
</dbReference>
<dbReference type="PROSITE" id="PS01000">
    <property type="entry name" value="SDH_CYT_1"/>
    <property type="match status" value="1"/>
</dbReference>
<evidence type="ECO:0000256" key="5">
    <source>
        <dbReference type="ARBA" id="ARBA00022989"/>
    </source>
</evidence>
<evidence type="ECO:0000313" key="10">
    <source>
        <dbReference type="RefSeq" id="XP_022327821.1"/>
    </source>
</evidence>
<dbReference type="InterPro" id="IPR034804">
    <property type="entry name" value="SQR/QFR_C/D"/>
</dbReference>
<keyword evidence="7 8" id="KW-0472">Membrane</keyword>
<evidence type="ECO:0000256" key="8">
    <source>
        <dbReference type="SAM" id="Phobius"/>
    </source>
</evidence>
<proteinExistence type="predicted"/>